<feature type="compositionally biased region" description="Basic and acidic residues" evidence="3">
    <location>
        <begin position="144"/>
        <end position="153"/>
    </location>
</feature>
<name>A0A401SSQ5_CHIPU</name>
<evidence type="ECO:0000256" key="3">
    <source>
        <dbReference type="SAM" id="MobiDB-lite"/>
    </source>
</evidence>
<evidence type="ECO:0000259" key="4">
    <source>
        <dbReference type="PROSITE" id="PS51741"/>
    </source>
</evidence>
<keyword evidence="1 2" id="KW-0175">Coiled coil</keyword>
<keyword evidence="6" id="KW-1185">Reference proteome</keyword>
<feature type="compositionally biased region" description="Polar residues" evidence="3">
    <location>
        <begin position="157"/>
        <end position="167"/>
    </location>
</feature>
<accession>A0A401SSQ5</accession>
<dbReference type="OrthoDB" id="10255964at2759"/>
<proteinExistence type="predicted"/>
<reference evidence="5 6" key="1">
    <citation type="journal article" date="2018" name="Nat. Ecol. Evol.">
        <title>Shark genomes provide insights into elasmobranch evolution and the origin of vertebrates.</title>
        <authorList>
            <person name="Hara Y"/>
            <person name="Yamaguchi K"/>
            <person name="Onimaru K"/>
            <person name="Kadota M"/>
            <person name="Koyanagi M"/>
            <person name="Keeley SD"/>
            <person name="Tatsumi K"/>
            <person name="Tanaka K"/>
            <person name="Motone F"/>
            <person name="Kageyama Y"/>
            <person name="Nozu R"/>
            <person name="Adachi N"/>
            <person name="Nishimura O"/>
            <person name="Nakagawa R"/>
            <person name="Tanegashima C"/>
            <person name="Kiyatake I"/>
            <person name="Matsumoto R"/>
            <person name="Murakumo K"/>
            <person name="Nishida K"/>
            <person name="Terakita A"/>
            <person name="Kuratani S"/>
            <person name="Sato K"/>
            <person name="Hyodo S Kuraku.S."/>
        </authorList>
    </citation>
    <scope>NUCLEOTIDE SEQUENCE [LARGE SCALE GENOMIC DNA]</scope>
</reference>
<dbReference type="OMA" id="EEADQNM"/>
<feature type="region of interest" description="Disordered" evidence="3">
    <location>
        <begin position="144"/>
        <end position="188"/>
    </location>
</feature>
<feature type="domain" description="F-BAR" evidence="4">
    <location>
        <begin position="4"/>
        <end position="263"/>
    </location>
</feature>
<dbReference type="PROSITE" id="PS51741">
    <property type="entry name" value="F_BAR"/>
    <property type="match status" value="1"/>
</dbReference>
<dbReference type="GO" id="GO:0005884">
    <property type="term" value="C:actin filament"/>
    <property type="evidence" value="ECO:0007669"/>
    <property type="project" value="TreeGrafter"/>
</dbReference>
<dbReference type="InterPro" id="IPR031160">
    <property type="entry name" value="F_BAR_dom"/>
</dbReference>
<gene>
    <name evidence="5" type="ORF">chiPu_0011890</name>
</gene>
<dbReference type="GO" id="GO:0051015">
    <property type="term" value="F:actin filament binding"/>
    <property type="evidence" value="ECO:0007669"/>
    <property type="project" value="TreeGrafter"/>
</dbReference>
<feature type="coiled-coil region" evidence="2">
    <location>
        <begin position="94"/>
        <end position="128"/>
    </location>
</feature>
<dbReference type="SUPFAM" id="SSF103657">
    <property type="entry name" value="BAR/IMD domain-like"/>
    <property type="match status" value="1"/>
</dbReference>
<dbReference type="PANTHER" id="PTHR23065:SF9">
    <property type="entry name" value="PROLINE-SERINE-THREONINE PHOSPHATASE-INTERACTING PROTEIN 2"/>
    <property type="match status" value="1"/>
</dbReference>
<dbReference type="InterPro" id="IPR027267">
    <property type="entry name" value="AH/BAR_dom_sf"/>
</dbReference>
<dbReference type="SMART" id="SM00055">
    <property type="entry name" value="FCH"/>
    <property type="match status" value="1"/>
</dbReference>
<dbReference type="PANTHER" id="PTHR23065">
    <property type="entry name" value="PROLINE-SERINE-THREONINE PHOSPHATASE INTERACTING PROTEIN 1"/>
    <property type="match status" value="1"/>
</dbReference>
<evidence type="ECO:0000256" key="1">
    <source>
        <dbReference type="PROSITE-ProRule" id="PRU01077"/>
    </source>
</evidence>
<feature type="region of interest" description="Disordered" evidence="3">
    <location>
        <begin position="281"/>
        <end position="333"/>
    </location>
</feature>
<comment type="caution">
    <text evidence="5">The sequence shown here is derived from an EMBL/GenBank/DDBJ whole genome shotgun (WGS) entry which is preliminary data.</text>
</comment>
<dbReference type="Proteomes" id="UP000287033">
    <property type="component" value="Unassembled WGS sequence"/>
</dbReference>
<feature type="compositionally biased region" description="Polar residues" evidence="3">
    <location>
        <begin position="310"/>
        <end position="333"/>
    </location>
</feature>
<dbReference type="Gene3D" id="1.20.1270.60">
    <property type="entry name" value="Arfaptin homology (AH) domain/BAR domain"/>
    <property type="match status" value="1"/>
</dbReference>
<dbReference type="AlphaFoldDB" id="A0A401SSQ5"/>
<dbReference type="STRING" id="137246.A0A401SSQ5"/>
<dbReference type="GO" id="GO:0005737">
    <property type="term" value="C:cytoplasm"/>
    <property type="evidence" value="ECO:0007669"/>
    <property type="project" value="TreeGrafter"/>
</dbReference>
<dbReference type="EMBL" id="BEZZ01000515">
    <property type="protein sequence ID" value="GCC33421.1"/>
    <property type="molecule type" value="Genomic_DNA"/>
</dbReference>
<evidence type="ECO:0000256" key="2">
    <source>
        <dbReference type="SAM" id="Coils"/>
    </source>
</evidence>
<dbReference type="GO" id="GO:0005886">
    <property type="term" value="C:plasma membrane"/>
    <property type="evidence" value="ECO:0007669"/>
    <property type="project" value="TreeGrafter"/>
</dbReference>
<dbReference type="GO" id="GO:0030041">
    <property type="term" value="P:actin filament polymerization"/>
    <property type="evidence" value="ECO:0007669"/>
    <property type="project" value="TreeGrafter"/>
</dbReference>
<evidence type="ECO:0000313" key="5">
    <source>
        <dbReference type="EMBL" id="GCC33421.1"/>
    </source>
</evidence>
<sequence>MREPRFRDNFWSTDITSSIGYDNLIQHMNDGRKTCKELEDFIKQRASIEEKYGKDLMSLSKKVCGQNELNTLKRAFDVFKQQMENVGLLHIQLAGSLREEVKKLEEFREKQKDQRKKLEHCMENLHKQKTVFFKKTIESKKTYEQKCKEKDEAEQMLNRSSGISNSRQQDKLQSKANQSKQSAEDADRTYQQNVLTLEKIREEWQSEHIRTCEFLEKQDCERIHTMRNAMWVHANQLSQGCVSSDEMYEEIRKVLEQCNIQRDLEFFIDLKRTGDTAPAPIPYENYYSGQRGLPPSRAPVATRRMPLPNPDNSASEPQYATVGENNYSYIRHH</sequence>
<protein>
    <recommendedName>
        <fullName evidence="4">F-BAR domain-containing protein</fullName>
    </recommendedName>
</protein>
<dbReference type="Pfam" id="PF00611">
    <property type="entry name" value="FCH"/>
    <property type="match status" value="1"/>
</dbReference>
<dbReference type="InterPro" id="IPR001060">
    <property type="entry name" value="FCH_dom"/>
</dbReference>
<evidence type="ECO:0000313" key="6">
    <source>
        <dbReference type="Proteomes" id="UP000287033"/>
    </source>
</evidence>
<dbReference type="FunFam" id="1.20.1270.60:FF:000037">
    <property type="entry name" value="Proline-serine-threonine phosphatase interacting protein 1"/>
    <property type="match status" value="1"/>
</dbReference>
<organism evidence="5 6">
    <name type="scientific">Chiloscyllium punctatum</name>
    <name type="common">Brownbanded bambooshark</name>
    <name type="synonym">Hemiscyllium punctatum</name>
    <dbReference type="NCBI Taxonomy" id="137246"/>
    <lineage>
        <taxon>Eukaryota</taxon>
        <taxon>Metazoa</taxon>
        <taxon>Chordata</taxon>
        <taxon>Craniata</taxon>
        <taxon>Vertebrata</taxon>
        <taxon>Chondrichthyes</taxon>
        <taxon>Elasmobranchii</taxon>
        <taxon>Galeomorphii</taxon>
        <taxon>Galeoidea</taxon>
        <taxon>Orectolobiformes</taxon>
        <taxon>Hemiscylliidae</taxon>
        <taxon>Chiloscyllium</taxon>
    </lineage>
</organism>